<dbReference type="GO" id="GO:0008408">
    <property type="term" value="F:3'-5' exonuclease activity"/>
    <property type="evidence" value="ECO:0007669"/>
    <property type="project" value="InterPro"/>
</dbReference>
<keyword evidence="9" id="KW-0238">DNA-binding</keyword>
<dbReference type="InterPro" id="IPR001001">
    <property type="entry name" value="DNA_polIII_beta"/>
</dbReference>
<dbReference type="KEGG" id="agv:OJF2_77810"/>
<comment type="similarity">
    <text evidence="2 10">Belongs to the beta sliding clamp family.</text>
</comment>
<keyword evidence="15" id="KW-1185">Reference proteome</keyword>
<evidence type="ECO:0000256" key="4">
    <source>
        <dbReference type="ARBA" id="ARBA00022490"/>
    </source>
</evidence>
<comment type="subunit">
    <text evidence="10">Forms a ring-shaped head-to-tail homodimer around DNA.</text>
</comment>
<dbReference type="Pfam" id="PF00712">
    <property type="entry name" value="DNA_pol3_beta"/>
    <property type="match status" value="1"/>
</dbReference>
<dbReference type="Pfam" id="PF02768">
    <property type="entry name" value="DNA_pol3_beta_3"/>
    <property type="match status" value="1"/>
</dbReference>
<dbReference type="Pfam" id="PF02767">
    <property type="entry name" value="DNA_pol3_beta_2"/>
    <property type="match status" value="1"/>
</dbReference>
<dbReference type="PANTHER" id="PTHR30478">
    <property type="entry name" value="DNA POLYMERASE III SUBUNIT BETA"/>
    <property type="match status" value="1"/>
</dbReference>
<protein>
    <recommendedName>
        <fullName evidence="3 10">Beta sliding clamp</fullName>
    </recommendedName>
</protein>
<evidence type="ECO:0000313" key="14">
    <source>
        <dbReference type="EMBL" id="QEH39169.1"/>
    </source>
</evidence>
<dbReference type="InterPro" id="IPR022634">
    <property type="entry name" value="DNA_polIII_beta_N"/>
</dbReference>
<dbReference type="InterPro" id="IPR022635">
    <property type="entry name" value="DNA_polIII_beta_C"/>
</dbReference>
<evidence type="ECO:0000313" key="15">
    <source>
        <dbReference type="Proteomes" id="UP000324233"/>
    </source>
</evidence>
<dbReference type="Gene3D" id="3.70.10.10">
    <property type="match status" value="1"/>
</dbReference>
<dbReference type="InterPro" id="IPR046938">
    <property type="entry name" value="DNA_clamp_sf"/>
</dbReference>
<organism evidence="14 15">
    <name type="scientific">Aquisphaera giovannonii</name>
    <dbReference type="NCBI Taxonomy" id="406548"/>
    <lineage>
        <taxon>Bacteria</taxon>
        <taxon>Pseudomonadati</taxon>
        <taxon>Planctomycetota</taxon>
        <taxon>Planctomycetia</taxon>
        <taxon>Isosphaerales</taxon>
        <taxon>Isosphaeraceae</taxon>
        <taxon>Aquisphaera</taxon>
    </lineage>
</organism>
<dbReference type="RefSeq" id="WP_148598512.1">
    <property type="nucleotide sequence ID" value="NZ_CP042997.1"/>
</dbReference>
<gene>
    <name evidence="14" type="primary">dnaN</name>
    <name evidence="14" type="ORF">OJF2_77810</name>
</gene>
<reference evidence="14 15" key="1">
    <citation type="submission" date="2019-08" db="EMBL/GenBank/DDBJ databases">
        <title>Deep-cultivation of Planctomycetes and their phenomic and genomic characterization uncovers novel biology.</title>
        <authorList>
            <person name="Wiegand S."/>
            <person name="Jogler M."/>
            <person name="Boedeker C."/>
            <person name="Pinto D."/>
            <person name="Vollmers J."/>
            <person name="Rivas-Marin E."/>
            <person name="Kohn T."/>
            <person name="Peeters S.H."/>
            <person name="Heuer A."/>
            <person name="Rast P."/>
            <person name="Oberbeckmann S."/>
            <person name="Bunk B."/>
            <person name="Jeske O."/>
            <person name="Meyerdierks A."/>
            <person name="Storesund J.E."/>
            <person name="Kallscheuer N."/>
            <person name="Luecker S."/>
            <person name="Lage O.M."/>
            <person name="Pohl T."/>
            <person name="Merkel B.J."/>
            <person name="Hornburger P."/>
            <person name="Mueller R.-W."/>
            <person name="Bruemmer F."/>
            <person name="Labrenz M."/>
            <person name="Spormann A.M."/>
            <person name="Op den Camp H."/>
            <person name="Overmann J."/>
            <person name="Amann R."/>
            <person name="Jetten M.S.M."/>
            <person name="Mascher T."/>
            <person name="Medema M.H."/>
            <person name="Devos D.P."/>
            <person name="Kaster A.-K."/>
            <person name="Ovreas L."/>
            <person name="Rohde M."/>
            <person name="Galperin M.Y."/>
            <person name="Jogler C."/>
        </authorList>
    </citation>
    <scope>NUCLEOTIDE SEQUENCE [LARGE SCALE GENOMIC DNA]</scope>
    <source>
        <strain evidence="14 15">OJF2</strain>
    </source>
</reference>
<evidence type="ECO:0000259" key="12">
    <source>
        <dbReference type="Pfam" id="PF02767"/>
    </source>
</evidence>
<dbReference type="GO" id="GO:0009360">
    <property type="term" value="C:DNA polymerase III complex"/>
    <property type="evidence" value="ECO:0007669"/>
    <property type="project" value="InterPro"/>
</dbReference>
<evidence type="ECO:0000256" key="2">
    <source>
        <dbReference type="ARBA" id="ARBA00010752"/>
    </source>
</evidence>
<dbReference type="SMART" id="SM00480">
    <property type="entry name" value="POL3Bc"/>
    <property type="match status" value="1"/>
</dbReference>
<keyword evidence="4 10" id="KW-0963">Cytoplasm</keyword>
<dbReference type="SUPFAM" id="SSF55979">
    <property type="entry name" value="DNA clamp"/>
    <property type="match status" value="3"/>
</dbReference>
<dbReference type="Gene3D" id="3.10.150.10">
    <property type="entry name" value="DNA Polymerase III, subunit A, domain 2"/>
    <property type="match status" value="1"/>
</dbReference>
<keyword evidence="5 10" id="KW-0808">Transferase</keyword>
<dbReference type="GO" id="GO:0003677">
    <property type="term" value="F:DNA binding"/>
    <property type="evidence" value="ECO:0007669"/>
    <property type="project" value="UniProtKB-UniRule"/>
</dbReference>
<dbReference type="GO" id="GO:0005737">
    <property type="term" value="C:cytoplasm"/>
    <property type="evidence" value="ECO:0007669"/>
    <property type="project" value="UniProtKB-SubCell"/>
</dbReference>
<proteinExistence type="inferred from homology"/>
<dbReference type="GO" id="GO:0003887">
    <property type="term" value="F:DNA-directed DNA polymerase activity"/>
    <property type="evidence" value="ECO:0007669"/>
    <property type="project" value="UniProtKB-UniRule"/>
</dbReference>
<comment type="function">
    <text evidence="10">Confers DNA tethering and processivity to DNA polymerases and other proteins. Acts as a clamp, forming a ring around DNA (a reaction catalyzed by the clamp-loading complex) which diffuses in an ATP-independent manner freely and bidirectionally along dsDNA. Initially characterized for its ability to contact the catalytic subunit of DNA polymerase III (Pol III), a complex, multichain enzyme responsible for most of the replicative synthesis in bacteria; Pol III exhibits 3'-5' exonuclease proofreading activity. The beta chain is required for initiation of replication as well as for processivity of DNA replication.</text>
</comment>
<evidence type="ECO:0000256" key="7">
    <source>
        <dbReference type="ARBA" id="ARBA00022705"/>
    </source>
</evidence>
<evidence type="ECO:0000256" key="6">
    <source>
        <dbReference type="ARBA" id="ARBA00022695"/>
    </source>
</evidence>
<evidence type="ECO:0000256" key="8">
    <source>
        <dbReference type="ARBA" id="ARBA00022932"/>
    </source>
</evidence>
<comment type="subcellular location">
    <subcellularLocation>
        <location evidence="1 10">Cytoplasm</location>
    </subcellularLocation>
</comment>
<name>A0A5B9WFW9_9BACT</name>
<feature type="domain" description="DNA polymerase III beta sliding clamp N-terminal" evidence="11">
    <location>
        <begin position="2"/>
        <end position="119"/>
    </location>
</feature>
<dbReference type="PANTHER" id="PTHR30478:SF0">
    <property type="entry name" value="BETA SLIDING CLAMP"/>
    <property type="match status" value="1"/>
</dbReference>
<evidence type="ECO:0000256" key="5">
    <source>
        <dbReference type="ARBA" id="ARBA00022679"/>
    </source>
</evidence>
<sequence>MRAFCNRDSLLAAFNMVSGVVPARSPKPILQDVKLIVDEEEGSVLMGTDLEVGIRHRVLGVRAEEPGSAILPTSQMGSILRTSGDEELELVADADRLIVRGARAEFTLPAQDPGLFPEVPDFAASSYHVVPAGSLKKLIRRTSFATDLMENARYALGGVLVELSPESIAMVGTDGRRLARMQAPAEAENAPPTPGGTPVIPVKALKLIERNLADDGMQVHLAIQAGTAALVRTEDAVIYTRLVEGRFPRYQDVFPANVEVRIPLQAGPLRLAVEQASIVTSNDSRGVDFRFGPGVLKLASQATDVGSSNVELPIEYEGKAVEITFDPRYLVDALKTLDDATQLTAELIDSKNAAVFKTEDKYTYVVMPLTRDR</sequence>
<keyword evidence="6 10" id="KW-0548">Nucleotidyltransferase</keyword>
<evidence type="ECO:0000259" key="11">
    <source>
        <dbReference type="Pfam" id="PF00712"/>
    </source>
</evidence>
<evidence type="ECO:0000256" key="3">
    <source>
        <dbReference type="ARBA" id="ARBA00021035"/>
    </source>
</evidence>
<feature type="domain" description="DNA polymerase III beta sliding clamp central" evidence="12">
    <location>
        <begin position="131"/>
        <end position="248"/>
    </location>
</feature>
<dbReference type="EMBL" id="CP042997">
    <property type="protein sequence ID" value="QEH39169.1"/>
    <property type="molecule type" value="Genomic_DNA"/>
</dbReference>
<dbReference type="Proteomes" id="UP000324233">
    <property type="component" value="Chromosome"/>
</dbReference>
<evidence type="ECO:0000256" key="1">
    <source>
        <dbReference type="ARBA" id="ARBA00004496"/>
    </source>
</evidence>
<keyword evidence="8 10" id="KW-0239">DNA-directed DNA polymerase</keyword>
<accession>A0A5B9WFW9</accession>
<dbReference type="InterPro" id="IPR022637">
    <property type="entry name" value="DNA_polIII_beta_cen"/>
</dbReference>
<dbReference type="OrthoDB" id="8421503at2"/>
<evidence type="ECO:0000259" key="13">
    <source>
        <dbReference type="Pfam" id="PF02768"/>
    </source>
</evidence>
<dbReference type="PIRSF" id="PIRSF000804">
    <property type="entry name" value="DNA_pol_III_b"/>
    <property type="match status" value="1"/>
</dbReference>
<feature type="domain" description="DNA polymerase III beta sliding clamp C-terminal" evidence="13">
    <location>
        <begin position="252"/>
        <end position="369"/>
    </location>
</feature>
<dbReference type="CDD" id="cd00140">
    <property type="entry name" value="beta_clamp"/>
    <property type="match status" value="1"/>
</dbReference>
<evidence type="ECO:0000256" key="10">
    <source>
        <dbReference type="PIRNR" id="PIRNR000804"/>
    </source>
</evidence>
<keyword evidence="7 10" id="KW-0235">DNA replication</keyword>
<dbReference type="GO" id="GO:0006271">
    <property type="term" value="P:DNA strand elongation involved in DNA replication"/>
    <property type="evidence" value="ECO:0007669"/>
    <property type="project" value="TreeGrafter"/>
</dbReference>
<dbReference type="AlphaFoldDB" id="A0A5B9WFW9"/>
<evidence type="ECO:0000256" key="9">
    <source>
        <dbReference type="ARBA" id="ARBA00023125"/>
    </source>
</evidence>
<dbReference type="NCBIfam" id="TIGR00663">
    <property type="entry name" value="dnan"/>
    <property type="match status" value="1"/>
</dbReference>